<name>A0A653L4U3_AERVE</name>
<protein>
    <submittedName>
        <fullName evidence="1">Uncharacterized protein</fullName>
    </submittedName>
</protein>
<evidence type="ECO:0000313" key="2">
    <source>
        <dbReference type="Proteomes" id="UP000439123"/>
    </source>
</evidence>
<reference evidence="1 2" key="1">
    <citation type="submission" date="2019-10" db="EMBL/GenBank/DDBJ databases">
        <authorList>
            <person name="Karimi E."/>
        </authorList>
    </citation>
    <scope>NUCLEOTIDE SEQUENCE [LARGE SCALE GENOMIC DNA]</scope>
    <source>
        <strain evidence="1">Aeromonas sp. 8C</strain>
    </source>
</reference>
<evidence type="ECO:0000313" key="1">
    <source>
        <dbReference type="EMBL" id="VXA85934.1"/>
    </source>
</evidence>
<sequence>MSGVWSVNLIYSNKYGVRWDRGNAANYADGARHHYLIDPLRGLAMVGASLEDTFRCSIAN</sequence>
<organism evidence="1 2">
    <name type="scientific">Aeromonas veronii</name>
    <dbReference type="NCBI Taxonomy" id="654"/>
    <lineage>
        <taxon>Bacteria</taxon>
        <taxon>Pseudomonadati</taxon>
        <taxon>Pseudomonadota</taxon>
        <taxon>Gammaproteobacteria</taxon>
        <taxon>Aeromonadales</taxon>
        <taxon>Aeromonadaceae</taxon>
        <taxon>Aeromonas</taxon>
    </lineage>
</organism>
<proteinExistence type="predicted"/>
<gene>
    <name evidence="1" type="ORF">AERO8C_20775</name>
</gene>
<dbReference type="AlphaFoldDB" id="A0A653L4U3"/>
<dbReference type="EMBL" id="CABWLC010000012">
    <property type="protein sequence ID" value="VXA85934.1"/>
    <property type="molecule type" value="Genomic_DNA"/>
</dbReference>
<dbReference type="Proteomes" id="UP000439123">
    <property type="component" value="Unassembled WGS sequence"/>
</dbReference>
<accession>A0A653L4U3</accession>